<dbReference type="PROSITE" id="PS00194">
    <property type="entry name" value="THIOREDOXIN_1"/>
    <property type="match status" value="1"/>
</dbReference>
<dbReference type="Proteomes" id="UP001500279">
    <property type="component" value="Unassembled WGS sequence"/>
</dbReference>
<name>A0ABN1KIC5_9BURK</name>
<dbReference type="CDD" id="cd02966">
    <property type="entry name" value="TlpA_like_family"/>
    <property type="match status" value="1"/>
</dbReference>
<dbReference type="Gene3D" id="3.40.30.10">
    <property type="entry name" value="Glutaredoxin"/>
    <property type="match status" value="1"/>
</dbReference>
<dbReference type="InterPro" id="IPR036249">
    <property type="entry name" value="Thioredoxin-like_sf"/>
</dbReference>
<dbReference type="RefSeq" id="WP_141291566.1">
    <property type="nucleotide sequence ID" value="NZ_BAAAEW010000045.1"/>
</dbReference>
<evidence type="ECO:0000259" key="4">
    <source>
        <dbReference type="PROSITE" id="PS51352"/>
    </source>
</evidence>
<comment type="subcellular location">
    <subcellularLocation>
        <location evidence="1">Cell envelope</location>
    </subcellularLocation>
</comment>
<evidence type="ECO:0000256" key="1">
    <source>
        <dbReference type="ARBA" id="ARBA00004196"/>
    </source>
</evidence>
<proteinExistence type="predicted"/>
<keyword evidence="2" id="KW-0201">Cytochrome c-type biogenesis</keyword>
<protein>
    <recommendedName>
        <fullName evidence="4">Thioredoxin domain-containing protein</fullName>
    </recommendedName>
</protein>
<dbReference type="SUPFAM" id="SSF52833">
    <property type="entry name" value="Thioredoxin-like"/>
    <property type="match status" value="1"/>
</dbReference>
<evidence type="ECO:0000313" key="6">
    <source>
        <dbReference type="Proteomes" id="UP001500279"/>
    </source>
</evidence>
<keyword evidence="3" id="KW-0676">Redox-active center</keyword>
<dbReference type="InterPro" id="IPR013766">
    <property type="entry name" value="Thioredoxin_domain"/>
</dbReference>
<dbReference type="EMBL" id="BAAAEW010000045">
    <property type="protein sequence ID" value="GAA0767294.1"/>
    <property type="molecule type" value="Genomic_DNA"/>
</dbReference>
<dbReference type="PANTHER" id="PTHR42852">
    <property type="entry name" value="THIOL:DISULFIDE INTERCHANGE PROTEIN DSBE"/>
    <property type="match status" value="1"/>
</dbReference>
<organism evidence="5 6">
    <name type="scientific">Ideonella azotifigens</name>
    <dbReference type="NCBI Taxonomy" id="513160"/>
    <lineage>
        <taxon>Bacteria</taxon>
        <taxon>Pseudomonadati</taxon>
        <taxon>Pseudomonadota</taxon>
        <taxon>Betaproteobacteria</taxon>
        <taxon>Burkholderiales</taxon>
        <taxon>Sphaerotilaceae</taxon>
        <taxon>Ideonella</taxon>
    </lineage>
</organism>
<evidence type="ECO:0000256" key="2">
    <source>
        <dbReference type="ARBA" id="ARBA00022748"/>
    </source>
</evidence>
<dbReference type="InterPro" id="IPR013740">
    <property type="entry name" value="Redoxin"/>
</dbReference>
<evidence type="ECO:0000256" key="3">
    <source>
        <dbReference type="ARBA" id="ARBA00023284"/>
    </source>
</evidence>
<dbReference type="Pfam" id="PF08534">
    <property type="entry name" value="Redoxin"/>
    <property type="match status" value="1"/>
</dbReference>
<reference evidence="5 6" key="1">
    <citation type="journal article" date="2019" name="Int. J. Syst. Evol. Microbiol.">
        <title>The Global Catalogue of Microorganisms (GCM) 10K type strain sequencing project: providing services to taxonomists for standard genome sequencing and annotation.</title>
        <authorList>
            <consortium name="The Broad Institute Genomics Platform"/>
            <consortium name="The Broad Institute Genome Sequencing Center for Infectious Disease"/>
            <person name="Wu L."/>
            <person name="Ma J."/>
        </authorList>
    </citation>
    <scope>NUCLEOTIDE SEQUENCE [LARGE SCALE GENOMIC DNA]</scope>
    <source>
        <strain evidence="5 6">JCM 15503</strain>
    </source>
</reference>
<dbReference type="InterPro" id="IPR050553">
    <property type="entry name" value="Thioredoxin_ResA/DsbE_sf"/>
</dbReference>
<gene>
    <name evidence="5" type="ORF">GCM10009107_56130</name>
</gene>
<accession>A0ABN1KIC5</accession>
<feature type="domain" description="Thioredoxin" evidence="4">
    <location>
        <begin position="17"/>
        <end position="159"/>
    </location>
</feature>
<dbReference type="PANTHER" id="PTHR42852:SF13">
    <property type="entry name" value="PROTEIN DIPZ"/>
    <property type="match status" value="1"/>
</dbReference>
<dbReference type="InterPro" id="IPR017937">
    <property type="entry name" value="Thioredoxin_CS"/>
</dbReference>
<dbReference type="PROSITE" id="PS51352">
    <property type="entry name" value="THIOREDOXIN_2"/>
    <property type="match status" value="1"/>
</dbReference>
<evidence type="ECO:0000313" key="5">
    <source>
        <dbReference type="EMBL" id="GAA0767294.1"/>
    </source>
</evidence>
<keyword evidence="6" id="KW-1185">Reference proteome</keyword>
<comment type="caution">
    <text evidence="5">The sequence shown here is derived from an EMBL/GenBank/DDBJ whole genome shotgun (WGS) entry which is preliminary data.</text>
</comment>
<sequence length="161" mass="17773">MLAASARAAIVLGKLMPWGQRATPALQAKALEDGRAVSLTEFSGQVVLLNFWATFCEPCEREMPALNRLLLKYGAQGLKVIGVNCGEMPQRVREFLDERVIFDGLPLLDRSQAQLKAWGIPALPASVLIDRQGRAQAWHVGELNWDAPEVQQAVKDLLAQR</sequence>